<comment type="subcellular location">
    <subcellularLocation>
        <location evidence="1">Endoplasmic reticulum membrane</location>
        <topology evidence="1">Single-pass type II membrane protein</topology>
    </subcellularLocation>
</comment>
<evidence type="ECO:0000256" key="1">
    <source>
        <dbReference type="ARBA" id="ARBA00004648"/>
    </source>
</evidence>
<keyword evidence="6" id="KW-0256">Endoplasmic reticulum</keyword>
<sequence>MSAPVVVLDARIPVYALGFADAAHLFYVGGGGAGRSGVTNNIKAAQVQLRNGAALRAAGDLPLSAHEDAPMCVAVHPHDATLVCGVNEPADQLAQHNAHLRTYTFDAASRPAARADAGADAEVSIAPARALPSLGIADAEHYQRTATFSPDGALLAVASSDGKVQLHRYPTLEPVWTHAFAVPGGDEVYDTDFSHDGTQLVVTTGTQLLVLSTAPQTSEADATTAPRVLQTIARVTFGTLRGTFRAARFGRGSGDAGTRGRLFALVNTPAQDKTRASYVVAWDADTWKLLGSRRVAKRPGTVLSVSPNGRLLAAGTSDLCVSVLQARTLRPLLRAEHAHDFPPTCLTFSPNSRAVVSASADATVRMQVLPEGLVPKLSISDELLFVVFLVLAVLMGVWIAHRWH</sequence>
<name>A0ABY8EWD8_MALFU</name>
<accession>A0ABY8EWD8</accession>
<evidence type="ECO:0000256" key="2">
    <source>
        <dbReference type="ARBA" id="ARBA00022448"/>
    </source>
</evidence>
<gene>
    <name evidence="12" type="ORF">GLX27_004573</name>
</gene>
<protein>
    <recommendedName>
        <fullName evidence="14">WD40 repeat-like protein</fullName>
    </recommendedName>
</protein>
<keyword evidence="3" id="KW-0853">WD repeat</keyword>
<evidence type="ECO:0000313" key="13">
    <source>
        <dbReference type="Proteomes" id="UP000818624"/>
    </source>
</evidence>
<evidence type="ECO:0008006" key="14">
    <source>
        <dbReference type="Google" id="ProtNLM"/>
    </source>
</evidence>
<dbReference type="SUPFAM" id="SSF50998">
    <property type="entry name" value="Quinoprotein alcohol dehydrogenase-like"/>
    <property type="match status" value="1"/>
</dbReference>
<proteinExistence type="predicted"/>
<keyword evidence="7" id="KW-0931">ER-Golgi transport</keyword>
<keyword evidence="5" id="KW-0677">Repeat</keyword>
<evidence type="ECO:0000256" key="3">
    <source>
        <dbReference type="ARBA" id="ARBA00022574"/>
    </source>
</evidence>
<dbReference type="InterPro" id="IPR045260">
    <property type="entry name" value="Sec12-like"/>
</dbReference>
<keyword evidence="9 11" id="KW-1133">Transmembrane helix</keyword>
<dbReference type="Proteomes" id="UP000818624">
    <property type="component" value="Chromosome 7"/>
</dbReference>
<dbReference type="PANTHER" id="PTHR23284">
    <property type="entry name" value="PROLACTIN REGULATORY ELEMENT BINDING PROTEIN"/>
    <property type="match status" value="1"/>
</dbReference>
<evidence type="ECO:0000256" key="6">
    <source>
        <dbReference type="ARBA" id="ARBA00022824"/>
    </source>
</evidence>
<evidence type="ECO:0000256" key="5">
    <source>
        <dbReference type="ARBA" id="ARBA00022737"/>
    </source>
</evidence>
<dbReference type="Pfam" id="PF00400">
    <property type="entry name" value="WD40"/>
    <property type="match status" value="2"/>
</dbReference>
<reference evidence="12 13" key="1">
    <citation type="journal article" date="2020" name="Elife">
        <title>Loss of centromere function drives karyotype evolution in closely related Malassezia species.</title>
        <authorList>
            <person name="Sankaranarayanan S.R."/>
            <person name="Ianiri G."/>
            <person name="Coelho M.A."/>
            <person name="Reza M.H."/>
            <person name="Thimmappa B.C."/>
            <person name="Ganguly P."/>
            <person name="Vadnala R.N."/>
            <person name="Sun S."/>
            <person name="Siddharthan R."/>
            <person name="Tellgren-Roth C."/>
            <person name="Dawson T.L."/>
            <person name="Heitman J."/>
            <person name="Sanyal K."/>
        </authorList>
    </citation>
    <scope>NUCLEOTIDE SEQUENCE [LARGE SCALE GENOMIC DNA]</scope>
    <source>
        <strain evidence="12">CBS14141</strain>
    </source>
</reference>
<evidence type="ECO:0000256" key="9">
    <source>
        <dbReference type="ARBA" id="ARBA00022989"/>
    </source>
</evidence>
<organism evidence="12 13">
    <name type="scientific">Malassezia furfur</name>
    <name type="common">Pityriasis versicolor infection agent</name>
    <name type="synonym">Pityrosporum furfur</name>
    <dbReference type="NCBI Taxonomy" id="55194"/>
    <lineage>
        <taxon>Eukaryota</taxon>
        <taxon>Fungi</taxon>
        <taxon>Dikarya</taxon>
        <taxon>Basidiomycota</taxon>
        <taxon>Ustilaginomycotina</taxon>
        <taxon>Malasseziomycetes</taxon>
        <taxon>Malasseziales</taxon>
        <taxon>Malasseziaceae</taxon>
        <taxon>Malassezia</taxon>
    </lineage>
</organism>
<evidence type="ECO:0000256" key="7">
    <source>
        <dbReference type="ARBA" id="ARBA00022892"/>
    </source>
</evidence>
<evidence type="ECO:0000313" key="12">
    <source>
        <dbReference type="EMBL" id="WFD49887.1"/>
    </source>
</evidence>
<dbReference type="Gene3D" id="2.130.10.10">
    <property type="entry name" value="YVTN repeat-like/Quinoprotein amine dehydrogenase"/>
    <property type="match status" value="1"/>
</dbReference>
<keyword evidence="4 11" id="KW-0812">Transmembrane</keyword>
<dbReference type="SMART" id="SM00320">
    <property type="entry name" value="WD40"/>
    <property type="match status" value="3"/>
</dbReference>
<dbReference type="PANTHER" id="PTHR23284:SF0">
    <property type="entry name" value="PROLACTIN REGULATORY ELEMENT-BINDING PROTEIN"/>
    <property type="match status" value="1"/>
</dbReference>
<dbReference type="InterPro" id="IPR015943">
    <property type="entry name" value="WD40/YVTN_repeat-like_dom_sf"/>
</dbReference>
<evidence type="ECO:0000256" key="4">
    <source>
        <dbReference type="ARBA" id="ARBA00022692"/>
    </source>
</evidence>
<dbReference type="EMBL" id="CP046240">
    <property type="protein sequence ID" value="WFD49887.1"/>
    <property type="molecule type" value="Genomic_DNA"/>
</dbReference>
<evidence type="ECO:0000256" key="8">
    <source>
        <dbReference type="ARBA" id="ARBA00022927"/>
    </source>
</evidence>
<keyword evidence="10 11" id="KW-0472">Membrane</keyword>
<dbReference type="InterPro" id="IPR001680">
    <property type="entry name" value="WD40_rpt"/>
</dbReference>
<keyword evidence="2" id="KW-0813">Transport</keyword>
<evidence type="ECO:0000256" key="11">
    <source>
        <dbReference type="SAM" id="Phobius"/>
    </source>
</evidence>
<keyword evidence="8" id="KW-0653">Protein transport</keyword>
<evidence type="ECO:0000256" key="10">
    <source>
        <dbReference type="ARBA" id="ARBA00023136"/>
    </source>
</evidence>
<keyword evidence="13" id="KW-1185">Reference proteome</keyword>
<dbReference type="InterPro" id="IPR011047">
    <property type="entry name" value="Quinoprotein_ADH-like_sf"/>
</dbReference>
<feature type="transmembrane region" description="Helical" evidence="11">
    <location>
        <begin position="383"/>
        <end position="400"/>
    </location>
</feature>